<organism evidence="1 2">
    <name type="scientific">Trichoderma arundinaceum</name>
    <dbReference type="NCBI Taxonomy" id="490622"/>
    <lineage>
        <taxon>Eukaryota</taxon>
        <taxon>Fungi</taxon>
        <taxon>Dikarya</taxon>
        <taxon>Ascomycota</taxon>
        <taxon>Pezizomycotina</taxon>
        <taxon>Sordariomycetes</taxon>
        <taxon>Hypocreomycetidae</taxon>
        <taxon>Hypocreales</taxon>
        <taxon>Hypocreaceae</taxon>
        <taxon>Trichoderma</taxon>
    </lineage>
</organism>
<evidence type="ECO:0000313" key="1">
    <source>
        <dbReference type="EMBL" id="RFU75208.1"/>
    </source>
</evidence>
<name>A0A395NGG7_TRIAR</name>
<dbReference type="OrthoDB" id="2422134at2759"/>
<dbReference type="STRING" id="490622.A0A395NGG7"/>
<comment type="caution">
    <text evidence="1">The sequence shown here is derived from an EMBL/GenBank/DDBJ whole genome shotgun (WGS) entry which is preliminary data.</text>
</comment>
<reference evidence="1 2" key="1">
    <citation type="journal article" date="2018" name="PLoS Pathog.">
        <title>Evolution of structural diversity of trichothecenes, a family of toxins produced by plant pathogenic and entomopathogenic fungi.</title>
        <authorList>
            <person name="Proctor R.H."/>
            <person name="McCormick S.P."/>
            <person name="Kim H.S."/>
            <person name="Cardoza R.E."/>
            <person name="Stanley A.M."/>
            <person name="Lindo L."/>
            <person name="Kelly A."/>
            <person name="Brown D.W."/>
            <person name="Lee T."/>
            <person name="Vaughan M.M."/>
            <person name="Alexander N.J."/>
            <person name="Busman M."/>
            <person name="Gutierrez S."/>
        </authorList>
    </citation>
    <scope>NUCLEOTIDE SEQUENCE [LARGE SCALE GENOMIC DNA]</scope>
    <source>
        <strain evidence="1 2">IBT 40837</strain>
    </source>
</reference>
<dbReference type="AlphaFoldDB" id="A0A395NGG7"/>
<dbReference type="Proteomes" id="UP000266272">
    <property type="component" value="Unassembled WGS sequence"/>
</dbReference>
<evidence type="ECO:0000313" key="2">
    <source>
        <dbReference type="Proteomes" id="UP000266272"/>
    </source>
</evidence>
<keyword evidence="2" id="KW-1185">Reference proteome</keyword>
<proteinExistence type="predicted"/>
<gene>
    <name evidence="1" type="ORF">TARUN_7042</name>
</gene>
<feature type="non-terminal residue" evidence="1">
    <location>
        <position position="1"/>
    </location>
</feature>
<dbReference type="EMBL" id="PXOA01000459">
    <property type="protein sequence ID" value="RFU75208.1"/>
    <property type="molecule type" value="Genomic_DNA"/>
</dbReference>
<protein>
    <submittedName>
        <fullName evidence="1">Uncharacterized protein</fullName>
    </submittedName>
</protein>
<sequence>AGDSAGSVGPGKGTVGADGSCSCVVQCQPGSFPVNAAQGVGAHGGWGGSLPMNMAAMS</sequence>
<accession>A0A395NGG7</accession>